<evidence type="ECO:0000256" key="1">
    <source>
        <dbReference type="SAM" id="MobiDB-lite"/>
    </source>
</evidence>
<evidence type="ECO:0000313" key="2">
    <source>
        <dbReference type="EMBL" id="KAK8857339.1"/>
    </source>
</evidence>
<feature type="region of interest" description="Disordered" evidence="1">
    <location>
        <begin position="56"/>
        <end position="112"/>
    </location>
</feature>
<evidence type="ECO:0000313" key="3">
    <source>
        <dbReference type="Proteomes" id="UP001470230"/>
    </source>
</evidence>
<protein>
    <submittedName>
        <fullName evidence="2">Uncharacterized protein</fullName>
    </submittedName>
</protein>
<keyword evidence="3" id="KW-1185">Reference proteome</keyword>
<dbReference type="Proteomes" id="UP001470230">
    <property type="component" value="Unassembled WGS sequence"/>
</dbReference>
<dbReference type="EMBL" id="JAPFFF010000020">
    <property type="protein sequence ID" value="KAK8857339.1"/>
    <property type="molecule type" value="Genomic_DNA"/>
</dbReference>
<proteinExistence type="predicted"/>
<name>A0ABR2I4K1_9EUKA</name>
<reference evidence="2 3" key="1">
    <citation type="submission" date="2024-04" db="EMBL/GenBank/DDBJ databases">
        <title>Tritrichomonas musculus Genome.</title>
        <authorList>
            <person name="Alves-Ferreira E."/>
            <person name="Grigg M."/>
            <person name="Lorenzi H."/>
            <person name="Galac M."/>
        </authorList>
    </citation>
    <scope>NUCLEOTIDE SEQUENCE [LARGE SCALE GENOMIC DNA]</scope>
    <source>
        <strain evidence="2 3">EAF2021</strain>
    </source>
</reference>
<gene>
    <name evidence="2" type="ORF">M9Y10_015743</name>
</gene>
<accession>A0ABR2I4K1</accession>
<feature type="compositionally biased region" description="Basic and acidic residues" evidence="1">
    <location>
        <begin position="98"/>
        <end position="112"/>
    </location>
</feature>
<feature type="compositionally biased region" description="Acidic residues" evidence="1">
    <location>
        <begin position="66"/>
        <end position="81"/>
    </location>
</feature>
<organism evidence="2 3">
    <name type="scientific">Tritrichomonas musculus</name>
    <dbReference type="NCBI Taxonomy" id="1915356"/>
    <lineage>
        <taxon>Eukaryota</taxon>
        <taxon>Metamonada</taxon>
        <taxon>Parabasalia</taxon>
        <taxon>Tritrichomonadida</taxon>
        <taxon>Tritrichomonadidae</taxon>
        <taxon>Tritrichomonas</taxon>
    </lineage>
</organism>
<sequence length="112" mass="13455">MYYMYKSFRSKSTDSYLELNFEKSQGHNIVEIQEKVPVRAEFEVLREYMENRVLNTRFKRGRFPDSDDPLTDESGDNDQQNEDTNQKEETIEEEEEIHEPLDNIQKDPDWNA</sequence>
<comment type="caution">
    <text evidence="2">The sequence shown here is derived from an EMBL/GenBank/DDBJ whole genome shotgun (WGS) entry which is preliminary data.</text>
</comment>